<dbReference type="SUPFAM" id="SSF143422">
    <property type="entry name" value="Transposase IS200-like"/>
    <property type="match status" value="1"/>
</dbReference>
<evidence type="ECO:0000313" key="2">
    <source>
        <dbReference type="EMBL" id="TWU35141.1"/>
    </source>
</evidence>
<dbReference type="Pfam" id="PF01797">
    <property type="entry name" value="Y1_Tnp"/>
    <property type="match status" value="1"/>
</dbReference>
<organism evidence="2 3">
    <name type="scientific">Novipirellula artificiosorum</name>
    <dbReference type="NCBI Taxonomy" id="2528016"/>
    <lineage>
        <taxon>Bacteria</taxon>
        <taxon>Pseudomonadati</taxon>
        <taxon>Planctomycetota</taxon>
        <taxon>Planctomycetia</taxon>
        <taxon>Pirellulales</taxon>
        <taxon>Pirellulaceae</taxon>
        <taxon>Novipirellula</taxon>
    </lineage>
</organism>
<protein>
    <submittedName>
        <fullName evidence="2">Transposase IS200 like protein</fullName>
    </submittedName>
</protein>
<dbReference type="PANTHER" id="PTHR34322:SF2">
    <property type="entry name" value="TRANSPOSASE IS200-LIKE DOMAIN-CONTAINING PROTEIN"/>
    <property type="match status" value="1"/>
</dbReference>
<comment type="caution">
    <text evidence="2">The sequence shown here is derived from an EMBL/GenBank/DDBJ whole genome shotgun (WGS) entry which is preliminary data.</text>
</comment>
<dbReference type="RefSeq" id="WP_146528539.1">
    <property type="nucleotide sequence ID" value="NZ_SJPV01000007.1"/>
</dbReference>
<dbReference type="EMBL" id="SJPV01000007">
    <property type="protein sequence ID" value="TWU35141.1"/>
    <property type="molecule type" value="Genomic_DNA"/>
</dbReference>
<gene>
    <name evidence="2" type="ORF">Poly41_42850</name>
</gene>
<dbReference type="Proteomes" id="UP000319143">
    <property type="component" value="Unassembled WGS sequence"/>
</dbReference>
<dbReference type="OrthoDB" id="278793at2"/>
<proteinExistence type="predicted"/>
<dbReference type="SMART" id="SM01321">
    <property type="entry name" value="Y1_Tnp"/>
    <property type="match status" value="1"/>
</dbReference>
<dbReference type="AlphaFoldDB" id="A0A5C6DHG0"/>
<dbReference type="PANTHER" id="PTHR34322">
    <property type="entry name" value="TRANSPOSASE, Y1_TNP DOMAIN-CONTAINING"/>
    <property type="match status" value="1"/>
</dbReference>
<evidence type="ECO:0000313" key="3">
    <source>
        <dbReference type="Proteomes" id="UP000319143"/>
    </source>
</evidence>
<evidence type="ECO:0000259" key="1">
    <source>
        <dbReference type="SMART" id="SM01321"/>
    </source>
</evidence>
<dbReference type="InterPro" id="IPR036515">
    <property type="entry name" value="Transposase_17_sf"/>
</dbReference>
<feature type="domain" description="Transposase IS200-like" evidence="1">
    <location>
        <begin position="9"/>
        <end position="123"/>
    </location>
</feature>
<sequence length="157" mass="18394">MPRPPRIPFSGANDHVVTRGDGRRKLFHDEGHYERFTKGLKDEVQRSGWIVLAYCWMPNQIHALIQTPEPNLAKGMQHWLSGYANWYAKRKRRTGHLYQGRYKAFLVEDAGYYWTLSRYIHLNPCNGGKPLAQDPESWPHSIFAGYARKSKHVDWIE</sequence>
<dbReference type="GO" id="GO:0006313">
    <property type="term" value="P:DNA transposition"/>
    <property type="evidence" value="ECO:0007669"/>
    <property type="project" value="InterPro"/>
</dbReference>
<keyword evidence="3" id="KW-1185">Reference proteome</keyword>
<dbReference type="GO" id="GO:0004803">
    <property type="term" value="F:transposase activity"/>
    <property type="evidence" value="ECO:0007669"/>
    <property type="project" value="InterPro"/>
</dbReference>
<accession>A0A5C6DHG0</accession>
<name>A0A5C6DHG0_9BACT</name>
<reference evidence="2 3" key="1">
    <citation type="submission" date="2019-02" db="EMBL/GenBank/DDBJ databases">
        <title>Deep-cultivation of Planctomycetes and their phenomic and genomic characterization uncovers novel biology.</title>
        <authorList>
            <person name="Wiegand S."/>
            <person name="Jogler M."/>
            <person name="Boedeker C."/>
            <person name="Pinto D."/>
            <person name="Vollmers J."/>
            <person name="Rivas-Marin E."/>
            <person name="Kohn T."/>
            <person name="Peeters S.H."/>
            <person name="Heuer A."/>
            <person name="Rast P."/>
            <person name="Oberbeckmann S."/>
            <person name="Bunk B."/>
            <person name="Jeske O."/>
            <person name="Meyerdierks A."/>
            <person name="Storesund J.E."/>
            <person name="Kallscheuer N."/>
            <person name="Luecker S."/>
            <person name="Lage O.M."/>
            <person name="Pohl T."/>
            <person name="Merkel B.J."/>
            <person name="Hornburger P."/>
            <person name="Mueller R.-W."/>
            <person name="Bruemmer F."/>
            <person name="Labrenz M."/>
            <person name="Spormann A.M."/>
            <person name="Op Den Camp H."/>
            <person name="Overmann J."/>
            <person name="Amann R."/>
            <person name="Jetten M.S.M."/>
            <person name="Mascher T."/>
            <person name="Medema M.H."/>
            <person name="Devos D.P."/>
            <person name="Kaster A.-K."/>
            <person name="Ovreas L."/>
            <person name="Rohde M."/>
            <person name="Galperin M.Y."/>
            <person name="Jogler C."/>
        </authorList>
    </citation>
    <scope>NUCLEOTIDE SEQUENCE [LARGE SCALE GENOMIC DNA]</scope>
    <source>
        <strain evidence="2 3">Poly41</strain>
    </source>
</reference>
<dbReference type="Gene3D" id="3.30.70.1290">
    <property type="entry name" value="Transposase IS200-like"/>
    <property type="match status" value="1"/>
</dbReference>
<dbReference type="GO" id="GO:0003677">
    <property type="term" value="F:DNA binding"/>
    <property type="evidence" value="ECO:0007669"/>
    <property type="project" value="InterPro"/>
</dbReference>
<dbReference type="InterPro" id="IPR002686">
    <property type="entry name" value="Transposase_17"/>
</dbReference>